<dbReference type="Proteomes" id="UP001458880">
    <property type="component" value="Unassembled WGS sequence"/>
</dbReference>
<dbReference type="FunFam" id="3.30.70.270:FF:000020">
    <property type="entry name" value="Transposon Tf2-6 polyprotein-like Protein"/>
    <property type="match status" value="1"/>
</dbReference>
<name>A0AAW1KFJ9_POPJA</name>
<dbReference type="Pfam" id="PF17919">
    <property type="entry name" value="RT_RNaseH_2"/>
    <property type="match status" value="1"/>
</dbReference>
<sequence>MNVVSNEGVSPDPSKIETIQNYPAPKSYDEVERFVAFANYYRKFIKNYADIVAPLNQLTKKHVKFEWENDCQRAFENLKQKLINPPILEYPNFSEDNEFHLRTDASGFAIGDVLANSNDKPIAFASKSLNKAERNYCTLEKELLAIVWAVKYFRPYLFGKKFKIFTDHKPLIYLFSMTNPSSRLTKFRLLLEEYDFEINYVKGKDNVVADALSRITSDELKELTPNVFVVTRSKSIERPKTDKETTISTRDRLDHPKTDKETTISTRDRLDHPGLVELLKKPLQSVELRPMNANEFEPLLKEIKVPCQKFSISVSLRRRVIYIIQNSRSASAFEASLRDLKCIYNKHNIQELCIIKNKTTSQFIMKISKVKEEKLASINISIARGAESIVNKEMRQLILNDFHMLPTGGHAGSRTAAWPTSAPPKKEITTYETPVSTVVAQAERPNPPPITNSLQSGKKQTRPIHPKNLAQTLKKPPGTATETDEADSSEEPGSDLEEAPRNGNDTENTGQGSHGRTKPPPPLILPKKMRDSHKILVAQVKAFTNDFHVAHREHDTAIYFKTQEKRMPL</sequence>
<protein>
    <recommendedName>
        <fullName evidence="1">RNA-directed DNA polymerase</fullName>
        <ecNumber evidence="1">2.7.7.49</ecNumber>
    </recommendedName>
</protein>
<dbReference type="Gene3D" id="3.30.70.270">
    <property type="match status" value="1"/>
</dbReference>
<dbReference type="CDD" id="cd09274">
    <property type="entry name" value="RNase_HI_RT_Ty3"/>
    <property type="match status" value="1"/>
</dbReference>
<keyword evidence="10" id="KW-1185">Reference proteome</keyword>
<dbReference type="GO" id="GO:0004519">
    <property type="term" value="F:endonuclease activity"/>
    <property type="evidence" value="ECO:0007669"/>
    <property type="project" value="UniProtKB-KW"/>
</dbReference>
<accession>A0AAW1KFJ9</accession>
<gene>
    <name evidence="9" type="ORF">QE152_g24278</name>
</gene>
<dbReference type="AlphaFoldDB" id="A0AAW1KFJ9"/>
<comment type="caution">
    <text evidence="9">The sequence shown here is derived from an EMBL/GenBank/DDBJ whole genome shotgun (WGS) entry which is preliminary data.</text>
</comment>
<dbReference type="FunFam" id="3.10.20.370:FF:000001">
    <property type="entry name" value="Retrovirus-related Pol polyprotein from transposon 17.6-like protein"/>
    <property type="match status" value="1"/>
</dbReference>
<dbReference type="InterPro" id="IPR050951">
    <property type="entry name" value="Retrovirus_Pol_polyprotein"/>
</dbReference>
<keyword evidence="2" id="KW-0808">Transferase</keyword>
<evidence type="ECO:0000313" key="10">
    <source>
        <dbReference type="Proteomes" id="UP001458880"/>
    </source>
</evidence>
<keyword evidence="3" id="KW-0540">Nuclease</keyword>
<keyword evidence="4" id="KW-0378">Hydrolase</keyword>
<dbReference type="EMBL" id="JASPKY010000245">
    <property type="protein sequence ID" value="KAK9717196.1"/>
    <property type="molecule type" value="Genomic_DNA"/>
</dbReference>
<dbReference type="InterPro" id="IPR041577">
    <property type="entry name" value="RT_RNaseH_2"/>
</dbReference>
<organism evidence="9 10">
    <name type="scientific">Popillia japonica</name>
    <name type="common">Japanese beetle</name>
    <dbReference type="NCBI Taxonomy" id="7064"/>
    <lineage>
        <taxon>Eukaryota</taxon>
        <taxon>Metazoa</taxon>
        <taxon>Ecdysozoa</taxon>
        <taxon>Arthropoda</taxon>
        <taxon>Hexapoda</taxon>
        <taxon>Insecta</taxon>
        <taxon>Pterygota</taxon>
        <taxon>Neoptera</taxon>
        <taxon>Endopterygota</taxon>
        <taxon>Coleoptera</taxon>
        <taxon>Polyphaga</taxon>
        <taxon>Scarabaeiformia</taxon>
        <taxon>Scarabaeidae</taxon>
        <taxon>Rutelinae</taxon>
        <taxon>Popillia</taxon>
    </lineage>
</organism>
<dbReference type="InterPro" id="IPR043128">
    <property type="entry name" value="Rev_trsase/Diguanyl_cyclase"/>
</dbReference>
<feature type="domain" description="Reverse transcriptase/retrotransposon-derived protein RNase H-like" evidence="8">
    <location>
        <begin position="67"/>
        <end position="164"/>
    </location>
</feature>
<keyword evidence="6" id="KW-0511">Multifunctional enzyme</keyword>
<evidence type="ECO:0000259" key="8">
    <source>
        <dbReference type="Pfam" id="PF17919"/>
    </source>
</evidence>
<keyword evidence="4" id="KW-0255">Endonuclease</keyword>
<evidence type="ECO:0000256" key="1">
    <source>
        <dbReference type="ARBA" id="ARBA00012493"/>
    </source>
</evidence>
<feature type="region of interest" description="Disordered" evidence="7">
    <location>
        <begin position="411"/>
        <end position="430"/>
    </location>
</feature>
<evidence type="ECO:0000256" key="3">
    <source>
        <dbReference type="ARBA" id="ARBA00022722"/>
    </source>
</evidence>
<evidence type="ECO:0000256" key="2">
    <source>
        <dbReference type="ARBA" id="ARBA00022695"/>
    </source>
</evidence>
<evidence type="ECO:0000313" key="9">
    <source>
        <dbReference type="EMBL" id="KAK9717196.1"/>
    </source>
</evidence>
<keyword evidence="5 9" id="KW-0695">RNA-directed DNA polymerase</keyword>
<dbReference type="Gene3D" id="3.10.20.370">
    <property type="match status" value="1"/>
</dbReference>
<dbReference type="EC" id="2.7.7.49" evidence="1"/>
<evidence type="ECO:0000256" key="4">
    <source>
        <dbReference type="ARBA" id="ARBA00022759"/>
    </source>
</evidence>
<dbReference type="GO" id="GO:0003964">
    <property type="term" value="F:RNA-directed DNA polymerase activity"/>
    <property type="evidence" value="ECO:0007669"/>
    <property type="project" value="UniProtKB-KW"/>
</dbReference>
<dbReference type="SUPFAM" id="SSF56672">
    <property type="entry name" value="DNA/RNA polymerases"/>
    <property type="match status" value="1"/>
</dbReference>
<dbReference type="InterPro" id="IPR043502">
    <property type="entry name" value="DNA/RNA_pol_sf"/>
</dbReference>
<evidence type="ECO:0000256" key="6">
    <source>
        <dbReference type="ARBA" id="ARBA00023268"/>
    </source>
</evidence>
<keyword evidence="2" id="KW-0548">Nucleotidyltransferase</keyword>
<feature type="region of interest" description="Disordered" evidence="7">
    <location>
        <begin position="440"/>
        <end position="527"/>
    </location>
</feature>
<evidence type="ECO:0000256" key="5">
    <source>
        <dbReference type="ARBA" id="ARBA00022918"/>
    </source>
</evidence>
<dbReference type="PANTHER" id="PTHR37984:SF5">
    <property type="entry name" value="PROTEIN NYNRIN-LIKE"/>
    <property type="match status" value="1"/>
</dbReference>
<proteinExistence type="predicted"/>
<feature type="compositionally biased region" description="Acidic residues" evidence="7">
    <location>
        <begin position="482"/>
        <end position="497"/>
    </location>
</feature>
<dbReference type="PANTHER" id="PTHR37984">
    <property type="entry name" value="PROTEIN CBG26694"/>
    <property type="match status" value="1"/>
</dbReference>
<evidence type="ECO:0000256" key="7">
    <source>
        <dbReference type="SAM" id="MobiDB-lite"/>
    </source>
</evidence>
<reference evidence="9 10" key="1">
    <citation type="journal article" date="2024" name="BMC Genomics">
        <title>De novo assembly and annotation of Popillia japonica's genome with initial clues to its potential as an invasive pest.</title>
        <authorList>
            <person name="Cucini C."/>
            <person name="Boschi S."/>
            <person name="Funari R."/>
            <person name="Cardaioli E."/>
            <person name="Iannotti N."/>
            <person name="Marturano G."/>
            <person name="Paoli F."/>
            <person name="Bruttini M."/>
            <person name="Carapelli A."/>
            <person name="Frati F."/>
            <person name="Nardi F."/>
        </authorList>
    </citation>
    <scope>NUCLEOTIDE SEQUENCE [LARGE SCALE GENOMIC DNA]</scope>
    <source>
        <strain evidence="9">DMR45628</strain>
    </source>
</reference>